<comment type="caution">
    <text evidence="9">The sequence shown here is derived from an EMBL/GenBank/DDBJ whole genome shotgun (WGS) entry which is preliminary data.</text>
</comment>
<dbReference type="STRING" id="225345.CLCHR_24080"/>
<dbReference type="Gene3D" id="1.20.1250.20">
    <property type="entry name" value="MFS general substrate transporter like domains"/>
    <property type="match status" value="1"/>
</dbReference>
<evidence type="ECO:0000256" key="6">
    <source>
        <dbReference type="ARBA" id="ARBA00023136"/>
    </source>
</evidence>
<dbReference type="GO" id="GO:0005886">
    <property type="term" value="C:plasma membrane"/>
    <property type="evidence" value="ECO:0007669"/>
    <property type="project" value="UniProtKB-SubCell"/>
</dbReference>
<feature type="transmembrane region" description="Helical" evidence="7">
    <location>
        <begin position="151"/>
        <end position="174"/>
    </location>
</feature>
<dbReference type="SUPFAM" id="SSF103473">
    <property type="entry name" value="MFS general substrate transporter"/>
    <property type="match status" value="1"/>
</dbReference>
<keyword evidence="2" id="KW-0813">Transport</keyword>
<organism evidence="9 10">
    <name type="scientific">Clostridium chromiireducens</name>
    <dbReference type="NCBI Taxonomy" id="225345"/>
    <lineage>
        <taxon>Bacteria</taxon>
        <taxon>Bacillati</taxon>
        <taxon>Bacillota</taxon>
        <taxon>Clostridia</taxon>
        <taxon>Eubacteriales</taxon>
        <taxon>Clostridiaceae</taxon>
        <taxon>Clostridium</taxon>
    </lineage>
</organism>
<evidence type="ECO:0000256" key="3">
    <source>
        <dbReference type="ARBA" id="ARBA00022475"/>
    </source>
</evidence>
<dbReference type="PRINTS" id="PR01988">
    <property type="entry name" value="EXPORTERBACE"/>
</dbReference>
<feature type="transmembrane region" description="Helical" evidence="7">
    <location>
        <begin position="299"/>
        <end position="324"/>
    </location>
</feature>
<keyword evidence="5 7" id="KW-1133">Transmembrane helix</keyword>
<evidence type="ECO:0000313" key="10">
    <source>
        <dbReference type="Proteomes" id="UP000191056"/>
    </source>
</evidence>
<dbReference type="GO" id="GO:0022857">
    <property type="term" value="F:transmembrane transporter activity"/>
    <property type="evidence" value="ECO:0007669"/>
    <property type="project" value="InterPro"/>
</dbReference>
<feature type="transmembrane region" description="Helical" evidence="7">
    <location>
        <begin position="397"/>
        <end position="415"/>
    </location>
</feature>
<dbReference type="PROSITE" id="PS50850">
    <property type="entry name" value="MFS"/>
    <property type="match status" value="1"/>
</dbReference>
<dbReference type="CDD" id="cd06173">
    <property type="entry name" value="MFS_MefA_like"/>
    <property type="match status" value="1"/>
</dbReference>
<dbReference type="PANTHER" id="PTHR43266:SF9">
    <property type="entry name" value="PERMEASE, MAJOR FACILITATOR SUPERFAMILY-RELATED"/>
    <property type="match status" value="1"/>
</dbReference>
<name>A0A1V4IP69_9CLOT</name>
<accession>A0A1V4IP69</accession>
<evidence type="ECO:0000259" key="8">
    <source>
        <dbReference type="PROSITE" id="PS50850"/>
    </source>
</evidence>
<dbReference type="OrthoDB" id="9775268at2"/>
<dbReference type="AlphaFoldDB" id="A0A1V4IP69"/>
<feature type="transmembrane region" description="Helical" evidence="7">
    <location>
        <begin position="368"/>
        <end position="391"/>
    </location>
</feature>
<feature type="transmembrane region" description="Helical" evidence="7">
    <location>
        <begin position="330"/>
        <end position="356"/>
    </location>
</feature>
<evidence type="ECO:0000313" key="9">
    <source>
        <dbReference type="EMBL" id="OPJ61614.1"/>
    </source>
</evidence>
<feature type="transmembrane region" description="Helical" evidence="7">
    <location>
        <begin position="180"/>
        <end position="199"/>
    </location>
</feature>
<dbReference type="InterPro" id="IPR036259">
    <property type="entry name" value="MFS_trans_sf"/>
</dbReference>
<feature type="transmembrane region" description="Helical" evidence="7">
    <location>
        <begin position="266"/>
        <end position="287"/>
    </location>
</feature>
<keyword evidence="6 7" id="KW-0472">Membrane</keyword>
<feature type="transmembrane region" description="Helical" evidence="7">
    <location>
        <begin position="20"/>
        <end position="46"/>
    </location>
</feature>
<sequence>MLVSVLSLKKLLKNTELVNVFLFSIASFISLFGTSIYNFAISLYVLKLTGSGLSFATTLIIAILSTVLVNPFAGVLADRIDKKLLAVITDALNGILLLGIFMLTTKQNLNLTIIYLSTFFLNVSATIYGISIEAAKPNIVSKERLIHINSINKVIEASSSILGPMVGGIVFALLDIRLFIIINGFSFGISALLQLFMNFKFNYDKNEKTEEKINIFIDIIDGIKYLRSKKNIINMFGIFIALNFFIGLSINVPMPYIINNILKLNANFFGIIQAFFSVGMIAGALIIKKVMNKYSYLQIIKSSIIILSICMIAIGISVIMHYKIYDKNIYLIYFSLIMLLAGIAVSSIDIPIFYILQQTISESFRGRVLSIGISIAKIILPIALIIAGALINRIPAYILPIISGVGLYVFSILYAKAD</sequence>
<keyword evidence="3" id="KW-1003">Cell membrane</keyword>
<dbReference type="Pfam" id="PF07690">
    <property type="entry name" value="MFS_1"/>
    <property type="match status" value="1"/>
</dbReference>
<gene>
    <name evidence="9" type="primary">entS_1</name>
    <name evidence="9" type="ORF">CLCHR_24080</name>
</gene>
<evidence type="ECO:0000256" key="7">
    <source>
        <dbReference type="SAM" id="Phobius"/>
    </source>
</evidence>
<feature type="transmembrane region" description="Helical" evidence="7">
    <location>
        <begin position="84"/>
        <end position="103"/>
    </location>
</feature>
<dbReference type="InterPro" id="IPR020846">
    <property type="entry name" value="MFS_dom"/>
</dbReference>
<reference evidence="9 10" key="1">
    <citation type="submission" date="2017-03" db="EMBL/GenBank/DDBJ databases">
        <title>Genome sequence of Clostridium chromiireducens DSM 23318.</title>
        <authorList>
            <person name="Poehlein A."/>
            <person name="Daniel R."/>
        </authorList>
    </citation>
    <scope>NUCLEOTIDE SEQUENCE [LARGE SCALE GENOMIC DNA]</scope>
    <source>
        <strain evidence="9 10">DSM 23318</strain>
    </source>
</reference>
<feature type="domain" description="Major facilitator superfamily (MFS) profile" evidence="8">
    <location>
        <begin position="19"/>
        <end position="418"/>
    </location>
</feature>
<keyword evidence="10" id="KW-1185">Reference proteome</keyword>
<dbReference type="Proteomes" id="UP000191056">
    <property type="component" value="Unassembled WGS sequence"/>
</dbReference>
<keyword evidence="4 7" id="KW-0812">Transmembrane</keyword>
<comment type="subcellular location">
    <subcellularLocation>
        <location evidence="1">Cell membrane</location>
        <topology evidence="1">Multi-pass membrane protein</topology>
    </subcellularLocation>
</comment>
<dbReference type="InterPro" id="IPR022324">
    <property type="entry name" value="Bacilysin_exporter_BacE_put"/>
</dbReference>
<feature type="transmembrane region" description="Helical" evidence="7">
    <location>
        <begin position="52"/>
        <end position="77"/>
    </location>
</feature>
<feature type="transmembrane region" description="Helical" evidence="7">
    <location>
        <begin position="232"/>
        <end position="254"/>
    </location>
</feature>
<evidence type="ECO:0000256" key="2">
    <source>
        <dbReference type="ARBA" id="ARBA00022448"/>
    </source>
</evidence>
<dbReference type="InterPro" id="IPR011701">
    <property type="entry name" value="MFS"/>
</dbReference>
<proteinExistence type="predicted"/>
<dbReference type="PANTHER" id="PTHR43266">
    <property type="entry name" value="MACROLIDE-EFFLUX PROTEIN"/>
    <property type="match status" value="1"/>
</dbReference>
<evidence type="ECO:0000256" key="5">
    <source>
        <dbReference type="ARBA" id="ARBA00022989"/>
    </source>
</evidence>
<feature type="transmembrane region" description="Helical" evidence="7">
    <location>
        <begin position="109"/>
        <end position="130"/>
    </location>
</feature>
<dbReference type="RefSeq" id="WP_079440034.1">
    <property type="nucleotide sequence ID" value="NZ_MZGT01000029.1"/>
</dbReference>
<protein>
    <submittedName>
        <fullName evidence="9">Enterobactin exporter EntS</fullName>
    </submittedName>
</protein>
<evidence type="ECO:0000256" key="4">
    <source>
        <dbReference type="ARBA" id="ARBA00022692"/>
    </source>
</evidence>
<dbReference type="EMBL" id="MZGT01000029">
    <property type="protein sequence ID" value="OPJ61614.1"/>
    <property type="molecule type" value="Genomic_DNA"/>
</dbReference>
<evidence type="ECO:0000256" key="1">
    <source>
        <dbReference type="ARBA" id="ARBA00004651"/>
    </source>
</evidence>